<dbReference type="Pfam" id="PF11975">
    <property type="entry name" value="Glyco_hydro_4C"/>
    <property type="match status" value="1"/>
</dbReference>
<dbReference type="PANTHER" id="PTHR32092">
    <property type="entry name" value="6-PHOSPHO-BETA-GLUCOSIDASE-RELATED"/>
    <property type="match status" value="1"/>
</dbReference>
<organism evidence="9 10">
    <name type="scientific">Alicyclobacillus fastidiosus</name>
    <dbReference type="NCBI Taxonomy" id="392011"/>
    <lineage>
        <taxon>Bacteria</taxon>
        <taxon>Bacillati</taxon>
        <taxon>Bacillota</taxon>
        <taxon>Bacilli</taxon>
        <taxon>Bacillales</taxon>
        <taxon>Alicyclobacillaceae</taxon>
        <taxon>Alicyclobacillus</taxon>
    </lineage>
</organism>
<dbReference type="CDD" id="cd05296">
    <property type="entry name" value="GH4_P_beta_glucosidase"/>
    <property type="match status" value="1"/>
</dbReference>
<dbReference type="SUPFAM" id="SSF56327">
    <property type="entry name" value="LDH C-terminal domain-like"/>
    <property type="match status" value="1"/>
</dbReference>
<dbReference type="GO" id="GO:0008706">
    <property type="term" value="F:6-phospho-beta-glucosidase activity"/>
    <property type="evidence" value="ECO:0007669"/>
    <property type="project" value="UniProtKB-EC"/>
</dbReference>
<gene>
    <name evidence="9" type="ORF">KKP3000_001201</name>
</gene>
<reference evidence="9 10" key="1">
    <citation type="journal article" date="2024" name="Int. J. Mol. Sci.">
        <title>Exploration of Alicyclobacillus spp. Genome in Search of Antibiotic Resistance.</title>
        <authorList>
            <person name="Bucka-Kolendo J."/>
            <person name="Kiousi D.E."/>
            <person name="Dekowska A."/>
            <person name="Mikolajczuk-Szczyrba A."/>
            <person name="Karadedos D.M."/>
            <person name="Michael P."/>
            <person name="Galanis A."/>
            <person name="Sokolowska B."/>
        </authorList>
    </citation>
    <scope>NUCLEOTIDE SEQUENCE [LARGE SCALE GENOMIC DNA]</scope>
    <source>
        <strain evidence="9 10">KKP 3000</strain>
    </source>
</reference>
<sequence>MNREPLKIAVIGGGSSYTPELVEGVIKRYEEMPVKDLYLVDIEAGRHKLEITSALAKRMVEKSGLPIRIHATLDRREAIDGADFITTQLRVGLLDARAKDERIPLQYNCIGQETTGAGGFAKALRTVPVLLGIAKDIEELAPNAWMFNFTNPAGINTEAVLNYSKVKSIGLCNLPIGTQMQIAKLVGCDPYDVNLEWVGLNHLNWSSKILVNGVDVLPEVLSKAPSAKGLTMKNIPDFGWDAEFLESQGMLPCSYLRYFYMTDDMLAEELEAARTVGTRAQVVKQVEAELFELYKDPNLSMKPKQLEQRGGAYYSEAAMNLIHSIYTNRNDQQVVNVRNNGLLDFLPNDASIEANCVINAEGATPLQIKTPIPGHIRGLIQVVKAYETATVEAAVSGDYGLALQALTLHPLVTSAKVAKNILNDILTQHKEYLPQF</sequence>
<dbReference type="Pfam" id="PF02056">
    <property type="entry name" value="Glyco_hydro_4"/>
    <property type="match status" value="1"/>
</dbReference>
<keyword evidence="10" id="KW-1185">Reference proteome</keyword>
<feature type="domain" description="Glycosyl hydrolase family 4 C-terminal" evidence="8">
    <location>
        <begin position="198"/>
        <end position="412"/>
    </location>
</feature>
<evidence type="ECO:0000256" key="7">
    <source>
        <dbReference type="RuleBase" id="RU361152"/>
    </source>
</evidence>
<dbReference type="EC" id="3.2.1.86" evidence="9"/>
<evidence type="ECO:0000313" key="9">
    <source>
        <dbReference type="EMBL" id="MFB5188768.1"/>
    </source>
</evidence>
<comment type="cofactor">
    <cofactor evidence="7">
        <name>NAD(+)</name>
        <dbReference type="ChEBI" id="CHEBI:57540"/>
    </cofactor>
    <text evidence="7">Binds 1 NAD(+) per subunit.</text>
</comment>
<keyword evidence="2" id="KW-0479">Metal-binding</keyword>
<evidence type="ECO:0000256" key="1">
    <source>
        <dbReference type="ARBA" id="ARBA00010141"/>
    </source>
</evidence>
<dbReference type="InterPro" id="IPR019802">
    <property type="entry name" value="GlycHydrolase_4_CS"/>
</dbReference>
<keyword evidence="4 7" id="KW-0520">NAD</keyword>
<keyword evidence="5" id="KW-0464">Manganese</keyword>
<dbReference type="EMBL" id="JBDXSU010000001">
    <property type="protein sequence ID" value="MFB5188768.1"/>
    <property type="molecule type" value="Genomic_DNA"/>
</dbReference>
<comment type="caution">
    <text evidence="9">The sequence shown here is derived from an EMBL/GenBank/DDBJ whole genome shotgun (WGS) entry which is preliminary data.</text>
</comment>
<dbReference type="Gene3D" id="3.90.110.10">
    <property type="entry name" value="Lactate dehydrogenase/glycoside hydrolase, family 4, C-terminal"/>
    <property type="match status" value="1"/>
</dbReference>
<dbReference type="SUPFAM" id="SSF51735">
    <property type="entry name" value="NAD(P)-binding Rossmann-fold domains"/>
    <property type="match status" value="1"/>
</dbReference>
<evidence type="ECO:0000256" key="4">
    <source>
        <dbReference type="ARBA" id="ARBA00023027"/>
    </source>
</evidence>
<dbReference type="RefSeq" id="WP_275476883.1">
    <property type="nucleotide sequence ID" value="NZ_CP162940.1"/>
</dbReference>
<dbReference type="Gene3D" id="3.40.50.720">
    <property type="entry name" value="NAD(P)-binding Rossmann-like Domain"/>
    <property type="match status" value="1"/>
</dbReference>
<keyword evidence="6 7" id="KW-0326">Glycosidase</keyword>
<dbReference type="PROSITE" id="PS01324">
    <property type="entry name" value="GLYCOSYL_HYDROL_F4"/>
    <property type="match status" value="1"/>
</dbReference>
<evidence type="ECO:0000256" key="2">
    <source>
        <dbReference type="ARBA" id="ARBA00022723"/>
    </source>
</evidence>
<accession>A0ABV5A8X5</accession>
<protein>
    <submittedName>
        <fullName evidence="9">6-phospho-beta-glucosidase</fullName>
        <ecNumber evidence="9">3.2.1.86</ecNumber>
    </submittedName>
</protein>
<evidence type="ECO:0000256" key="6">
    <source>
        <dbReference type="ARBA" id="ARBA00023295"/>
    </source>
</evidence>
<evidence type="ECO:0000256" key="3">
    <source>
        <dbReference type="ARBA" id="ARBA00022801"/>
    </source>
</evidence>
<dbReference type="InterPro" id="IPR022616">
    <property type="entry name" value="Glyco_hydro_4_C"/>
</dbReference>
<dbReference type="PRINTS" id="PR00732">
    <property type="entry name" value="GLHYDRLASE4"/>
</dbReference>
<dbReference type="InterPro" id="IPR001088">
    <property type="entry name" value="Glyco_hydro_4"/>
</dbReference>
<keyword evidence="3 7" id="KW-0378">Hydrolase</keyword>
<dbReference type="Proteomes" id="UP001579974">
    <property type="component" value="Unassembled WGS sequence"/>
</dbReference>
<name>A0ABV5A8X5_9BACL</name>
<dbReference type="PANTHER" id="PTHR32092:SF5">
    <property type="entry name" value="6-PHOSPHO-BETA-GLUCOSIDASE"/>
    <property type="match status" value="1"/>
</dbReference>
<proteinExistence type="inferred from homology"/>
<evidence type="ECO:0000259" key="8">
    <source>
        <dbReference type="Pfam" id="PF11975"/>
    </source>
</evidence>
<evidence type="ECO:0000313" key="10">
    <source>
        <dbReference type="Proteomes" id="UP001579974"/>
    </source>
</evidence>
<evidence type="ECO:0000256" key="5">
    <source>
        <dbReference type="ARBA" id="ARBA00023211"/>
    </source>
</evidence>
<comment type="similarity">
    <text evidence="1 7">Belongs to the glycosyl hydrolase 4 family.</text>
</comment>
<dbReference type="InterPro" id="IPR036291">
    <property type="entry name" value="NAD(P)-bd_dom_sf"/>
</dbReference>
<dbReference type="InterPro" id="IPR015955">
    <property type="entry name" value="Lactate_DH/Glyco_Ohase_4_C"/>
</dbReference>